<evidence type="ECO:0000313" key="2">
    <source>
        <dbReference type="Proteomes" id="UP000653480"/>
    </source>
</evidence>
<comment type="caution">
    <text evidence="1">The sequence shown here is derived from an EMBL/GenBank/DDBJ whole genome shotgun (WGS) entry which is preliminary data.</text>
</comment>
<accession>A0A8H9GZG3</accession>
<evidence type="ECO:0000313" key="1">
    <source>
        <dbReference type="EMBL" id="GGO01049.1"/>
    </source>
</evidence>
<sequence>MAKRPLPAVESGRTVDGVAVIHRERVAWESARVFVAAAMDDAYWWLGETLGRRLGQTYERDLARTRTRLRGDDAGPGQGVREDVLSAEAGAWRARIEDLLTERPELVAVLRQVIEETGRRLGR</sequence>
<reference evidence="1" key="1">
    <citation type="journal article" date="2014" name="Int. J. Syst. Evol. Microbiol.">
        <title>Complete genome sequence of Corynebacterium casei LMG S-19264T (=DSM 44701T), isolated from a smear-ripened cheese.</title>
        <authorList>
            <consortium name="US DOE Joint Genome Institute (JGI-PGF)"/>
            <person name="Walter F."/>
            <person name="Albersmeier A."/>
            <person name="Kalinowski J."/>
            <person name="Ruckert C."/>
        </authorList>
    </citation>
    <scope>NUCLEOTIDE SEQUENCE</scope>
    <source>
        <strain evidence="1">CGMCC 4.7138</strain>
    </source>
</reference>
<protein>
    <submittedName>
        <fullName evidence="1">Uncharacterized protein</fullName>
    </submittedName>
</protein>
<reference evidence="1" key="2">
    <citation type="submission" date="2020-09" db="EMBL/GenBank/DDBJ databases">
        <authorList>
            <person name="Sun Q."/>
            <person name="Zhou Y."/>
        </authorList>
    </citation>
    <scope>NUCLEOTIDE SEQUENCE</scope>
    <source>
        <strain evidence="1">CGMCC 4.7138</strain>
    </source>
</reference>
<proteinExistence type="predicted"/>
<dbReference type="AlphaFoldDB" id="A0A8H9GZG3"/>
<dbReference type="EMBL" id="BMMN01000001">
    <property type="protein sequence ID" value="GGO01049.1"/>
    <property type="molecule type" value="Genomic_DNA"/>
</dbReference>
<dbReference type="Proteomes" id="UP000653480">
    <property type="component" value="Unassembled WGS sequence"/>
</dbReference>
<name>A0A8H9GZG3_9ACTN</name>
<organism evidence="1 2">
    <name type="scientific">Microbispora bryophytorum</name>
    <dbReference type="NCBI Taxonomy" id="1460882"/>
    <lineage>
        <taxon>Bacteria</taxon>
        <taxon>Bacillati</taxon>
        <taxon>Actinomycetota</taxon>
        <taxon>Actinomycetes</taxon>
        <taxon>Streptosporangiales</taxon>
        <taxon>Streptosporangiaceae</taxon>
        <taxon>Microbispora</taxon>
    </lineage>
</organism>
<gene>
    <name evidence="1" type="ORF">GCM10011574_08420</name>
</gene>
<keyword evidence="2" id="KW-1185">Reference proteome</keyword>